<dbReference type="InterPro" id="IPR002052">
    <property type="entry name" value="DNA_methylase_N6_adenine_CS"/>
</dbReference>
<dbReference type="Pfam" id="PF02384">
    <property type="entry name" value="N6_Mtase"/>
    <property type="match status" value="1"/>
</dbReference>
<dbReference type="AlphaFoldDB" id="A0A239AGW7"/>
<dbReference type="PANTHER" id="PTHR42998:SF1">
    <property type="entry name" value="TYPE I RESTRICTION ENZYME HINDI METHYLASE SUBUNIT"/>
    <property type="match status" value="1"/>
</dbReference>
<dbReference type="PROSITE" id="PS00092">
    <property type="entry name" value="N6_MTASE"/>
    <property type="match status" value="1"/>
</dbReference>
<dbReference type="InterPro" id="IPR029063">
    <property type="entry name" value="SAM-dependent_MTases_sf"/>
</dbReference>
<reference evidence="5 6" key="1">
    <citation type="submission" date="2017-06" db="EMBL/GenBank/DDBJ databases">
        <authorList>
            <person name="Kim H.J."/>
            <person name="Triplett B.A."/>
        </authorList>
    </citation>
    <scope>NUCLEOTIDE SEQUENCE [LARGE SCALE GENOMIC DNA]</scope>
    <source>
        <strain evidence="5 6">DSM 25597</strain>
    </source>
</reference>
<dbReference type="EMBL" id="FZNY01000004">
    <property type="protein sequence ID" value="SNR94916.1"/>
    <property type="molecule type" value="Genomic_DNA"/>
</dbReference>
<keyword evidence="2" id="KW-0680">Restriction system</keyword>
<proteinExistence type="inferred from homology"/>
<evidence type="ECO:0000256" key="1">
    <source>
        <dbReference type="ARBA" id="ARBA00006594"/>
    </source>
</evidence>
<dbReference type="GO" id="GO:0032259">
    <property type="term" value="P:methylation"/>
    <property type="evidence" value="ECO:0007669"/>
    <property type="project" value="InterPro"/>
</dbReference>
<comment type="similarity">
    <text evidence="1">Belongs to the N(4)/N(6)-methyltransferase family.</text>
</comment>
<dbReference type="InterPro" id="IPR029464">
    <property type="entry name" value="HSDR_N"/>
</dbReference>
<dbReference type="OrthoDB" id="9814572at2"/>
<dbReference type="InterPro" id="IPR052916">
    <property type="entry name" value="Type-I_RE_MTase_Subunit"/>
</dbReference>
<evidence type="ECO:0000313" key="6">
    <source>
        <dbReference type="Proteomes" id="UP000198379"/>
    </source>
</evidence>
<dbReference type="InterPro" id="IPR003356">
    <property type="entry name" value="DNA_methylase_A-5"/>
</dbReference>
<feature type="domain" description="Type I restriction enzyme R protein N-terminal" evidence="4">
    <location>
        <begin position="28"/>
        <end position="152"/>
    </location>
</feature>
<accession>A0A239AGW7</accession>
<gene>
    <name evidence="5" type="ORF">SAMN06265376_104433</name>
</gene>
<dbReference type="GO" id="GO:0003677">
    <property type="term" value="F:DNA binding"/>
    <property type="evidence" value="ECO:0007669"/>
    <property type="project" value="InterPro"/>
</dbReference>
<dbReference type="GO" id="GO:0008170">
    <property type="term" value="F:N-methyltransferase activity"/>
    <property type="evidence" value="ECO:0007669"/>
    <property type="project" value="InterPro"/>
</dbReference>
<evidence type="ECO:0000259" key="4">
    <source>
        <dbReference type="Pfam" id="PF13588"/>
    </source>
</evidence>
<dbReference type="Gene3D" id="3.40.50.150">
    <property type="entry name" value="Vaccinia Virus protein VP39"/>
    <property type="match status" value="1"/>
</dbReference>
<name>A0A239AGW7_9FLAO</name>
<dbReference type="Proteomes" id="UP000198379">
    <property type="component" value="Unassembled WGS sequence"/>
</dbReference>
<evidence type="ECO:0000256" key="2">
    <source>
        <dbReference type="ARBA" id="ARBA00022747"/>
    </source>
</evidence>
<dbReference type="RefSeq" id="WP_089372217.1">
    <property type="nucleotide sequence ID" value="NZ_BMEP01000008.1"/>
</dbReference>
<organism evidence="5 6">
    <name type="scientific">Dokdonia pacifica</name>
    <dbReference type="NCBI Taxonomy" id="1627892"/>
    <lineage>
        <taxon>Bacteria</taxon>
        <taxon>Pseudomonadati</taxon>
        <taxon>Bacteroidota</taxon>
        <taxon>Flavobacteriia</taxon>
        <taxon>Flavobacteriales</taxon>
        <taxon>Flavobacteriaceae</taxon>
        <taxon>Dokdonia</taxon>
    </lineage>
</organism>
<dbReference type="Pfam" id="PF13588">
    <property type="entry name" value="HSDR_N_2"/>
    <property type="match status" value="1"/>
</dbReference>
<keyword evidence="6" id="KW-1185">Reference proteome</keyword>
<protein>
    <submittedName>
        <fullName evidence="5">Type I restriction enzyme M protein</fullName>
    </submittedName>
</protein>
<dbReference type="SUPFAM" id="SSF53335">
    <property type="entry name" value="S-adenosyl-L-methionine-dependent methyltransferases"/>
    <property type="match status" value="1"/>
</dbReference>
<evidence type="ECO:0000313" key="5">
    <source>
        <dbReference type="EMBL" id="SNR94916.1"/>
    </source>
</evidence>
<evidence type="ECO:0000259" key="3">
    <source>
        <dbReference type="Pfam" id="PF02384"/>
    </source>
</evidence>
<feature type="domain" description="DNA methylase adenine-specific" evidence="3">
    <location>
        <begin position="288"/>
        <end position="593"/>
    </location>
</feature>
<sequence length="674" mass="77518">MSETKVIISIPEGKLRDYIDGTIRKDTPEEYVRQTVEKRLINEHKYSKNQVKIEYGVQMGSGKKRADIVIFSEGSTEEEMKDQDNIWLVIECKKEAIKPTDKNNGVEQMKSYMAACANCEWGMWTNGMHKEVWRKVKNEKGKYVYEEFNDIPSADGTTDEQERPNRNTLIKAYEDNLLFTFKTCHNIIYVNEGLQKQPAFFEFLKIIFCKIHDERNLLEPIEFFTTSKERNYKDGQASVYKRISKIFEEVKKRHGQIFDKNDEIKLLPRTITYLVAELQKYALLTTNIDIKGKAYEEIVGANLRGDRGEFFTPRNVMKMTVAMINPIETERVLDSSCGTGGFVVTAMTSVIDSLRERMESKYGEEEGWNADVRKAFNDKISEIAAENYYGFDINPDLVKATKMNMVMNNDGSGNILQLNSLLPPAEWEEETKKKLAKALGISASNIRNHRSLGHFDVIVTNPPFGSKIPIKDQQILEQFDIAYIWNKDEDGNWYKTDRLQSSVPPEQLFIERIIQLLKEGGRTAIVLPDSILGAPGLEFIRHWLVKNTKIIASVDLHADAFQPRNGTQCSILILQKKTKEEIAEEEKSRQIIDYDIFMTMIDHIGHDKRGGKIFKRDEKGNIAMLEVEKLVKEKDAEGNLIARKEITQEKIVNDQTIHVADVFSSWKTKQGIAW</sequence>
<dbReference type="PRINTS" id="PR00507">
    <property type="entry name" value="N12N6MTFRASE"/>
</dbReference>
<dbReference type="GO" id="GO:0009307">
    <property type="term" value="P:DNA restriction-modification system"/>
    <property type="evidence" value="ECO:0007669"/>
    <property type="project" value="UniProtKB-KW"/>
</dbReference>
<dbReference type="PANTHER" id="PTHR42998">
    <property type="entry name" value="TYPE I RESTRICTION ENZYME HINDVIIP M PROTEIN-RELATED"/>
    <property type="match status" value="1"/>
</dbReference>